<feature type="region of interest" description="Disordered" evidence="6">
    <location>
        <begin position="1"/>
        <end position="31"/>
    </location>
</feature>
<dbReference type="InterPro" id="IPR023654">
    <property type="entry name" value="Ribosomal_eL32_arc"/>
</dbReference>
<dbReference type="Proteomes" id="UP000183815">
    <property type="component" value="Unassembled WGS sequence"/>
</dbReference>
<dbReference type="GO" id="GO:0006412">
    <property type="term" value="P:translation"/>
    <property type="evidence" value="ECO:0007669"/>
    <property type="project" value="UniProtKB-UniRule"/>
</dbReference>
<reference evidence="7 8" key="1">
    <citation type="submission" date="2016-08" db="EMBL/GenBank/DDBJ databases">
        <title>New Insights into Marine Group III Euryarchaeota, from dark to light.</title>
        <authorList>
            <person name="Haro-Moreno J.M."/>
            <person name="Rodriguez-Valera F."/>
            <person name="Lopez-Garcia P."/>
            <person name="Moreira D."/>
            <person name="Martin-Cuadrado A.B."/>
        </authorList>
    </citation>
    <scope>NUCLEOTIDE SEQUENCE [LARGE SCALE GENOMIC DNA]</scope>
    <source>
        <strain evidence="7">CG-Bathy1</strain>
    </source>
</reference>
<evidence type="ECO:0000313" key="7">
    <source>
        <dbReference type="EMBL" id="OIR18548.1"/>
    </source>
</evidence>
<dbReference type="AlphaFoldDB" id="A0A1J5TXL4"/>
<dbReference type="GO" id="GO:0003735">
    <property type="term" value="F:structural constituent of ribosome"/>
    <property type="evidence" value="ECO:0007669"/>
    <property type="project" value="InterPro"/>
</dbReference>
<protein>
    <recommendedName>
        <fullName evidence="4 5">Large ribosomal subunit protein eL32</fullName>
    </recommendedName>
</protein>
<evidence type="ECO:0000256" key="6">
    <source>
        <dbReference type="SAM" id="MobiDB-lite"/>
    </source>
</evidence>
<keyword evidence="3 5" id="KW-0687">Ribonucleoprotein</keyword>
<dbReference type="CDD" id="cd00513">
    <property type="entry name" value="Ribosomal_L32_L32e"/>
    <property type="match status" value="1"/>
</dbReference>
<dbReference type="InterPro" id="IPR018263">
    <property type="entry name" value="Ribosomal_eL32_CS"/>
</dbReference>
<gene>
    <name evidence="5" type="primary">rpl32e</name>
    <name evidence="7" type="ORF">BEU04_04595</name>
</gene>
<dbReference type="InterPro" id="IPR001515">
    <property type="entry name" value="Ribosomal_eL32"/>
</dbReference>
<dbReference type="GO" id="GO:0022625">
    <property type="term" value="C:cytosolic large ribosomal subunit"/>
    <property type="evidence" value="ECO:0007669"/>
    <property type="project" value="TreeGrafter"/>
</dbReference>
<dbReference type="HAMAP" id="MF_00810">
    <property type="entry name" value="Ribosomal_eL32"/>
    <property type="match status" value="1"/>
</dbReference>
<evidence type="ECO:0000256" key="2">
    <source>
        <dbReference type="ARBA" id="ARBA00022980"/>
    </source>
</evidence>
<evidence type="ECO:0000256" key="5">
    <source>
        <dbReference type="HAMAP-Rule" id="MF_00810"/>
    </source>
</evidence>
<dbReference type="NCBIfam" id="NF006332">
    <property type="entry name" value="PRK08562.1"/>
    <property type="match status" value="1"/>
</dbReference>
<sequence length="142" mass="16570">MSEENEHKAKIKPEISNETKRDLECRDEKNKGRPAFKRQNWFRYKRLGTSWRRAKGIHSKLRRGFKYRPSKVKIGFRGPKAVRGFHPSGFEEVLIQNVKDLEELDVKKHAARIASGVGLRKREMIIERANEMGLRVLNGGEE</sequence>
<name>A0A1J5TXL4_9ARCH</name>
<comment type="caution">
    <text evidence="7">The sequence shown here is derived from an EMBL/GenBank/DDBJ whole genome shotgun (WGS) entry which is preliminary data.</text>
</comment>
<accession>A0A1J5TXL4</accession>
<dbReference type="Pfam" id="PF01655">
    <property type="entry name" value="Ribosomal_L32e"/>
    <property type="match status" value="1"/>
</dbReference>
<dbReference type="EMBL" id="MIYU01000007">
    <property type="protein sequence ID" value="OIR18548.1"/>
    <property type="molecule type" value="Genomic_DNA"/>
</dbReference>
<keyword evidence="2 5" id="KW-0689">Ribosomal protein</keyword>
<dbReference type="InterPro" id="IPR036351">
    <property type="entry name" value="Ribosomal_eL32_sf"/>
</dbReference>
<organism evidence="7 8">
    <name type="scientific">Marine Group III euryarchaeote CG-Bathy1</name>
    <dbReference type="NCBI Taxonomy" id="1889001"/>
    <lineage>
        <taxon>Archaea</taxon>
        <taxon>Methanobacteriati</taxon>
        <taxon>Thermoplasmatota</taxon>
        <taxon>Thermoplasmata</taxon>
        <taxon>Candidatus Thermoprofundales</taxon>
    </lineage>
</organism>
<dbReference type="PANTHER" id="PTHR23413">
    <property type="entry name" value="60S RIBOSOMAL PROTEIN L32 AND DNA-DIRECTED RNA POLYMERASE II, SUBUNIT N"/>
    <property type="match status" value="1"/>
</dbReference>
<evidence type="ECO:0000313" key="8">
    <source>
        <dbReference type="Proteomes" id="UP000183815"/>
    </source>
</evidence>
<dbReference type="PANTHER" id="PTHR23413:SF1">
    <property type="entry name" value="RIBOSOMAL PROTEIN L32"/>
    <property type="match status" value="1"/>
</dbReference>
<evidence type="ECO:0000256" key="1">
    <source>
        <dbReference type="ARBA" id="ARBA00008431"/>
    </source>
</evidence>
<comment type="similarity">
    <text evidence="1 5">Belongs to the eukaryotic ribosomal protein eL32 family.</text>
</comment>
<proteinExistence type="inferred from homology"/>
<dbReference type="SMART" id="SM01393">
    <property type="entry name" value="Ribosomal_L32e"/>
    <property type="match status" value="1"/>
</dbReference>
<dbReference type="PROSITE" id="PS00580">
    <property type="entry name" value="RIBOSOMAL_L32E"/>
    <property type="match status" value="1"/>
</dbReference>
<evidence type="ECO:0000256" key="4">
    <source>
        <dbReference type="ARBA" id="ARBA00035229"/>
    </source>
</evidence>
<dbReference type="SUPFAM" id="SSF52042">
    <property type="entry name" value="Ribosomal protein L32e"/>
    <property type="match status" value="1"/>
</dbReference>
<evidence type="ECO:0000256" key="3">
    <source>
        <dbReference type="ARBA" id="ARBA00023274"/>
    </source>
</evidence>